<dbReference type="PANTHER" id="PTHR43673">
    <property type="entry name" value="NAD(P)H NITROREDUCTASE YDGI-RELATED"/>
    <property type="match status" value="1"/>
</dbReference>
<keyword evidence="5" id="KW-0560">Oxidoreductase</keyword>
<reference evidence="10 14" key="5">
    <citation type="submission" date="2019-10" db="EMBL/GenBank/DDBJ databases">
        <title>Draft genome sequences of Lactobacillus strains.</title>
        <authorList>
            <person name="Cho G.-S."/>
            <person name="Fagbemigun O."/>
            <person name="Brinks E."/>
            <person name="Franz C.M.A.P."/>
        </authorList>
    </citation>
    <scope>NUCLEOTIDE SEQUENCE [LARGE SCALE GENOMIC DNA]</scope>
    <source>
        <strain evidence="10 14">313</strain>
    </source>
</reference>
<feature type="domain" description="Nitroreductase" evidence="6">
    <location>
        <begin position="8"/>
        <end position="62"/>
    </location>
</feature>
<evidence type="ECO:0000256" key="3">
    <source>
        <dbReference type="ARBA" id="ARBA00022630"/>
    </source>
</evidence>
<proteinExistence type="inferred from homology"/>
<dbReference type="CDD" id="cd02062">
    <property type="entry name" value="Nitro_FMN_reductase"/>
    <property type="match status" value="1"/>
</dbReference>
<dbReference type="Proteomes" id="UP000430466">
    <property type="component" value="Unassembled WGS sequence"/>
</dbReference>
<sequence length="162" mass="18093">MVNPIFENRRAVRKYSKEAISDDKIQEMIAAFQTAPCGMHQADVMNLVVVKDEGLRNKIEEVTDNSCYNAPVLFLINTKKDSEFGERDASVAAENIMLEATDLSLGSIYIMGGAARLNDFSDLQQELGIDPEFQTTVIVAVGKSAVEPEKEDRSKRYHVTIY</sequence>
<comment type="similarity">
    <text evidence="2">Belongs to the nitroreductase family.</text>
</comment>
<organism evidence="10 14">
    <name type="scientific">Lactobacillus helveticus</name>
    <name type="common">Lactobacillus suntoryeus</name>
    <dbReference type="NCBI Taxonomy" id="1587"/>
    <lineage>
        <taxon>Bacteria</taxon>
        <taxon>Bacillati</taxon>
        <taxon>Bacillota</taxon>
        <taxon>Bacilli</taxon>
        <taxon>Lactobacillales</taxon>
        <taxon>Lactobacillaceae</taxon>
        <taxon>Lactobacillus</taxon>
    </lineage>
</organism>
<dbReference type="RefSeq" id="WP_012211749.1">
    <property type="nucleotide sequence ID" value="NZ_CP012381.1"/>
</dbReference>
<evidence type="ECO:0000313" key="7">
    <source>
        <dbReference type="EMBL" id="ALI52762.1"/>
    </source>
</evidence>
<name>A0A1B2IP70_LACHE</name>
<dbReference type="EMBL" id="CP015496">
    <property type="protein sequence ID" value="AUI74462.1"/>
    <property type="molecule type" value="Genomic_DNA"/>
</dbReference>
<dbReference type="EMBL" id="WHOE01000017">
    <property type="protein sequence ID" value="MPW13862.1"/>
    <property type="molecule type" value="Genomic_DNA"/>
</dbReference>
<dbReference type="InterPro" id="IPR029479">
    <property type="entry name" value="Nitroreductase"/>
</dbReference>
<protein>
    <submittedName>
        <fullName evidence="10">Nitroreductase</fullName>
    </submittedName>
</protein>
<keyword evidence="4" id="KW-0288">FMN</keyword>
<dbReference type="EMBL" id="CP012381">
    <property type="protein sequence ID" value="ALI52762.1"/>
    <property type="molecule type" value="Genomic_DNA"/>
</dbReference>
<dbReference type="Proteomes" id="UP000063930">
    <property type="component" value="Chromosome"/>
</dbReference>
<evidence type="ECO:0000256" key="1">
    <source>
        <dbReference type="ARBA" id="ARBA00001917"/>
    </source>
</evidence>
<accession>A0A1B2IP70</accession>
<evidence type="ECO:0000256" key="2">
    <source>
        <dbReference type="ARBA" id="ARBA00007118"/>
    </source>
</evidence>
<evidence type="ECO:0000313" key="11">
    <source>
        <dbReference type="Proteomes" id="UP000063930"/>
    </source>
</evidence>
<evidence type="ECO:0000256" key="5">
    <source>
        <dbReference type="ARBA" id="ARBA00023002"/>
    </source>
</evidence>
<reference evidence="8" key="4">
    <citation type="journal article" date="2018" name="Front. Microbiol.">
        <title>Comparative Genomics of Completely Sequenced Lactobacillus helveticus Genomes Provides Insights into Strain-Specific Genes and Resolves Metagenomics Data Down to the Strain Level.</title>
        <authorList>
            <person name="Schmid M."/>
            <person name="Muri J."/>
            <person name="Melidis D."/>
            <person name="Varadarajan A.R."/>
            <person name="Somerville V."/>
            <person name="Wicki A."/>
            <person name="Moser A."/>
            <person name="Bourqui M."/>
            <person name="Wenzel C."/>
            <person name="Eugster-Meier E."/>
            <person name="Frey J.E."/>
            <person name="Irmler S."/>
            <person name="Ahrens C.H."/>
        </authorList>
    </citation>
    <scope>NUCLEOTIDE SEQUENCE</scope>
    <source>
        <strain evidence="8">FAM8105</strain>
    </source>
</reference>
<dbReference type="PANTHER" id="PTHR43673:SF2">
    <property type="entry name" value="NITROREDUCTASE"/>
    <property type="match status" value="1"/>
</dbReference>
<evidence type="ECO:0000313" key="12">
    <source>
        <dbReference type="Proteomes" id="UP000234562"/>
    </source>
</evidence>
<dbReference type="OrthoDB" id="9812105at2"/>
<feature type="domain" description="Nitroreductase" evidence="6">
    <location>
        <begin position="65"/>
        <end position="143"/>
    </location>
</feature>
<evidence type="ECO:0000313" key="13">
    <source>
        <dbReference type="Proteomes" id="UP000267794"/>
    </source>
</evidence>
<reference evidence="9 13" key="3">
    <citation type="submission" date="2016-10" db="EMBL/GenBank/DDBJ databases">
        <title>Complete genomic sequencing of Lactobacillus helveticus LH99 and comparative genome analysis.</title>
        <authorList>
            <person name="Li N."/>
            <person name="You C."/>
            <person name="Liu Z."/>
        </authorList>
    </citation>
    <scope>NUCLEOTIDE SEQUENCE [LARGE SCALE GENOMIC DNA]</scope>
    <source>
        <strain evidence="9 13">LH99</strain>
    </source>
</reference>
<dbReference type="AlphaFoldDB" id="A0A1B2IP70"/>
<dbReference type="GO" id="GO:0016491">
    <property type="term" value="F:oxidoreductase activity"/>
    <property type="evidence" value="ECO:0007669"/>
    <property type="project" value="UniProtKB-KW"/>
</dbReference>
<evidence type="ECO:0000313" key="9">
    <source>
        <dbReference type="EMBL" id="AYE61830.1"/>
    </source>
</evidence>
<evidence type="ECO:0000259" key="6">
    <source>
        <dbReference type="Pfam" id="PF00881"/>
    </source>
</evidence>
<dbReference type="InterPro" id="IPR000415">
    <property type="entry name" value="Nitroreductase-like"/>
</dbReference>
<dbReference type="EMBL" id="CP017982">
    <property type="protein sequence ID" value="AYE61830.1"/>
    <property type="molecule type" value="Genomic_DNA"/>
</dbReference>
<reference evidence="12" key="2">
    <citation type="submission" date="2016-05" db="EMBL/GenBank/DDBJ databases">
        <title>Genome sequence of Lactobacillus helveticus FAM8105.</title>
        <authorList>
            <person name="Ahrens C."/>
            <person name="Schmid M."/>
        </authorList>
    </citation>
    <scope>NUCLEOTIDE SEQUENCE [LARGE SCALE GENOMIC DNA]</scope>
    <source>
        <strain evidence="12">FAM8105</strain>
    </source>
</reference>
<dbReference type="Proteomes" id="UP000234562">
    <property type="component" value="Chromosome"/>
</dbReference>
<evidence type="ECO:0000256" key="4">
    <source>
        <dbReference type="ARBA" id="ARBA00022643"/>
    </source>
</evidence>
<evidence type="ECO:0000313" key="14">
    <source>
        <dbReference type="Proteomes" id="UP000430466"/>
    </source>
</evidence>
<dbReference type="Proteomes" id="UP000267794">
    <property type="component" value="Chromosome"/>
</dbReference>
<evidence type="ECO:0000313" key="10">
    <source>
        <dbReference type="EMBL" id="MPW13862.1"/>
    </source>
</evidence>
<comment type="cofactor">
    <cofactor evidence="1">
        <name>FMN</name>
        <dbReference type="ChEBI" id="CHEBI:58210"/>
    </cofactor>
</comment>
<keyword evidence="3" id="KW-0285">Flavoprotein</keyword>
<dbReference type="Gene3D" id="3.40.109.10">
    <property type="entry name" value="NADH Oxidase"/>
    <property type="match status" value="1"/>
</dbReference>
<gene>
    <name evidence="7" type="ORF">ALV80_06660</name>
    <name evidence="9" type="ORF">BC335_1398</name>
    <name evidence="10" type="ORF">GDZ32_02220</name>
    <name evidence="8" type="ORF">Lh8105_06535</name>
</gene>
<evidence type="ECO:0000313" key="8">
    <source>
        <dbReference type="EMBL" id="AUI74462.1"/>
    </source>
</evidence>
<dbReference type="OMA" id="YENYQLT"/>
<reference evidence="7 11" key="1">
    <citation type="submission" date="2015-08" db="EMBL/GenBank/DDBJ databases">
        <title>Complete genome sequence of Lactobacillus helveticus CAUH18, a probiotic strain originated from koumiss.</title>
        <authorList>
            <person name="Yang Y."/>
            <person name="Hao Y."/>
        </authorList>
    </citation>
    <scope>NUCLEOTIDE SEQUENCE [LARGE SCALE GENOMIC DNA]</scope>
    <source>
        <strain evidence="7 11">CAUH18</strain>
    </source>
</reference>
<dbReference type="SUPFAM" id="SSF55469">
    <property type="entry name" value="FMN-dependent nitroreductase-like"/>
    <property type="match status" value="1"/>
</dbReference>
<dbReference type="Pfam" id="PF00881">
    <property type="entry name" value="Nitroreductase"/>
    <property type="match status" value="2"/>
</dbReference>